<dbReference type="SUPFAM" id="SSF74650">
    <property type="entry name" value="Galactose mutarotase-like"/>
    <property type="match status" value="1"/>
</dbReference>
<dbReference type="InterPro" id="IPR037481">
    <property type="entry name" value="LacX"/>
</dbReference>
<dbReference type="GO" id="GO:0030246">
    <property type="term" value="F:carbohydrate binding"/>
    <property type="evidence" value="ECO:0007669"/>
    <property type="project" value="InterPro"/>
</dbReference>
<organism evidence="1 2">
    <name type="scientific">Lactobacillus porci</name>
    <dbReference type="NCBI Taxonomy" id="2012477"/>
    <lineage>
        <taxon>Bacteria</taxon>
        <taxon>Bacillati</taxon>
        <taxon>Bacillota</taxon>
        <taxon>Bacilli</taxon>
        <taxon>Lactobacillales</taxon>
        <taxon>Lactobacillaceae</taxon>
        <taxon>Lactobacillus</taxon>
    </lineage>
</organism>
<dbReference type="OrthoDB" id="9795355at2"/>
<dbReference type="PANTHER" id="PTHR11122:SF13">
    <property type="entry name" value="GLUCOSE-6-PHOSPHATE 1-EPIMERASE"/>
    <property type="match status" value="1"/>
</dbReference>
<evidence type="ECO:0000313" key="1">
    <source>
        <dbReference type="EMBL" id="MST87037.1"/>
    </source>
</evidence>
<dbReference type="GO" id="GO:0005975">
    <property type="term" value="P:carbohydrate metabolic process"/>
    <property type="evidence" value="ECO:0007669"/>
    <property type="project" value="InterPro"/>
</dbReference>
<dbReference type="RefSeq" id="WP_154548407.1">
    <property type="nucleotide sequence ID" value="NZ_JBKZBY010000022.1"/>
</dbReference>
<dbReference type="InterPro" id="IPR008183">
    <property type="entry name" value="Aldose_1/G6P_1-epimerase"/>
</dbReference>
<dbReference type="Proteomes" id="UP000438120">
    <property type="component" value="Unassembled WGS sequence"/>
</dbReference>
<gene>
    <name evidence="1" type="ORF">FYJ62_05140</name>
</gene>
<proteinExistence type="predicted"/>
<dbReference type="InterPro" id="IPR014718">
    <property type="entry name" value="GH-type_carb-bd"/>
</dbReference>
<name>A0A6A8ME19_9LACO</name>
<evidence type="ECO:0000313" key="2">
    <source>
        <dbReference type="Proteomes" id="UP000438120"/>
    </source>
</evidence>
<dbReference type="AlphaFoldDB" id="A0A6A8ME19"/>
<dbReference type="GO" id="GO:0016853">
    <property type="term" value="F:isomerase activity"/>
    <property type="evidence" value="ECO:0007669"/>
    <property type="project" value="InterPro"/>
</dbReference>
<dbReference type="Gene3D" id="2.70.98.10">
    <property type="match status" value="1"/>
</dbReference>
<accession>A0A6A8ME19</accession>
<dbReference type="EMBL" id="VUMX01000011">
    <property type="protein sequence ID" value="MST87037.1"/>
    <property type="molecule type" value="Genomic_DNA"/>
</dbReference>
<dbReference type="CDD" id="cd09024">
    <property type="entry name" value="Aldose_epim_lacX"/>
    <property type="match status" value="1"/>
</dbReference>
<sequence>MEYTIENGIIKVTVSTHGAEIQSIVGKHLGNEYIWQADPAVWGRHAPVLFPIVGRLKNDSYTYKGKKYEMHQHGFARDMEFALEEQTEDKLTFLLTDNEETRKIYPFKFEFRVSYELLNNMVKESFKVTNKSEGEMIFGVGGHPGFALPVNDQVKKDDFYLQVTPAKPRVQVPLEGAYLNWKKRSLAPTGTLITIDDELFKNDAMVLVMRRPNNKFSIRTDTSRFHVNVRTDSAPYVGVWSQYPNCGNYVCIEPWWGIADLTDADGDLEHKQGMNKLEAGEEFEASFRMSFHSQGEPNELKA</sequence>
<reference evidence="1 2" key="1">
    <citation type="submission" date="2019-08" db="EMBL/GenBank/DDBJ databases">
        <title>In-depth cultivation of the pig gut microbiome towards novel bacterial diversity and tailored functional studies.</title>
        <authorList>
            <person name="Wylensek D."/>
            <person name="Hitch T.C.A."/>
            <person name="Clavel T."/>
        </authorList>
    </citation>
    <scope>NUCLEOTIDE SEQUENCE [LARGE SCALE GENOMIC DNA]</scope>
    <source>
        <strain evidence="1 2">Bifido-178-WT-2B</strain>
    </source>
</reference>
<keyword evidence="2" id="KW-1185">Reference proteome</keyword>
<protein>
    <submittedName>
        <fullName evidence="1">Aldose 1-epimerase family protein</fullName>
    </submittedName>
</protein>
<comment type="caution">
    <text evidence="1">The sequence shown here is derived from an EMBL/GenBank/DDBJ whole genome shotgun (WGS) entry which is preliminary data.</text>
</comment>
<dbReference type="Pfam" id="PF01263">
    <property type="entry name" value="Aldose_epim"/>
    <property type="match status" value="1"/>
</dbReference>
<dbReference type="PANTHER" id="PTHR11122">
    <property type="entry name" value="APOSPORY-ASSOCIATED PROTEIN C-RELATED"/>
    <property type="match status" value="1"/>
</dbReference>
<dbReference type="InterPro" id="IPR011013">
    <property type="entry name" value="Gal_mutarotase_sf_dom"/>
</dbReference>